<dbReference type="EMBL" id="JQCB01000003">
    <property type="protein sequence ID" value="KRN96687.1"/>
    <property type="molecule type" value="Genomic_DNA"/>
</dbReference>
<organism evidence="2 3">
    <name type="scientific">Furfurilactobacillus siliginis</name>
    <dbReference type="NCBI Taxonomy" id="348151"/>
    <lineage>
        <taxon>Bacteria</taxon>
        <taxon>Bacillati</taxon>
        <taxon>Bacillota</taxon>
        <taxon>Bacilli</taxon>
        <taxon>Lactobacillales</taxon>
        <taxon>Lactobacillaceae</taxon>
        <taxon>Furfurilactobacillus</taxon>
    </lineage>
</organism>
<evidence type="ECO:0000313" key="3">
    <source>
        <dbReference type="Proteomes" id="UP000051139"/>
    </source>
</evidence>
<sequence length="110" mass="12230">METLPLVLQQFITTTNAADSDGFIALFTDDGSINDWGNVYEGRDRVARWNQTDNIGKQSQFKLVDGKQTAPAQWCLQIHVAGNGFNGTSPFEFTLTPDQQHILTMVIVPD</sequence>
<reference evidence="1 4" key="2">
    <citation type="submission" date="2019-07" db="EMBL/GenBank/DDBJ databases">
        <title>Whole genome shotgun sequence of Lactobacillus siliginis NBRC 101315.</title>
        <authorList>
            <person name="Hosoyama A."/>
            <person name="Uohara A."/>
            <person name="Ohji S."/>
            <person name="Ichikawa N."/>
        </authorList>
    </citation>
    <scope>NUCLEOTIDE SEQUENCE [LARGE SCALE GENOMIC DNA]</scope>
    <source>
        <strain evidence="1 4">NBRC 101315</strain>
    </source>
</reference>
<protein>
    <recommendedName>
        <fullName evidence="5">SnoaL-like domain-containing protein</fullName>
    </recommendedName>
</protein>
<accession>A0A0R2L4I8</accession>
<gene>
    <name evidence="2" type="ORF">IV55_GL001219</name>
    <name evidence="1" type="ORF">LSI01_17810</name>
</gene>
<dbReference type="OrthoDB" id="8080938at2"/>
<dbReference type="SUPFAM" id="SSF54427">
    <property type="entry name" value="NTF2-like"/>
    <property type="match status" value="1"/>
</dbReference>
<dbReference type="RefSeq" id="WP_057809363.1">
    <property type="nucleotide sequence ID" value="NZ_BJUD01000058.1"/>
</dbReference>
<evidence type="ECO:0008006" key="5">
    <source>
        <dbReference type="Google" id="ProtNLM"/>
    </source>
</evidence>
<dbReference type="Proteomes" id="UP000321429">
    <property type="component" value="Unassembled WGS sequence"/>
</dbReference>
<name>A0A0R2L4I8_9LACO</name>
<keyword evidence="3" id="KW-1185">Reference proteome</keyword>
<dbReference type="Proteomes" id="UP000051139">
    <property type="component" value="Unassembled WGS sequence"/>
</dbReference>
<dbReference type="PATRIC" id="fig|348151.3.peg.1250"/>
<dbReference type="AlphaFoldDB" id="A0A0R2L4I8"/>
<dbReference type="STRING" id="348151.IV55_GL001219"/>
<evidence type="ECO:0000313" key="1">
    <source>
        <dbReference type="EMBL" id="GEK29470.1"/>
    </source>
</evidence>
<proteinExistence type="predicted"/>
<reference evidence="2 3" key="1">
    <citation type="journal article" date="2015" name="Genome Announc.">
        <title>Expanding the biotechnology potential of lactobacilli through comparative genomics of 213 strains and associated genera.</title>
        <authorList>
            <person name="Sun Z."/>
            <person name="Harris H.M."/>
            <person name="McCann A."/>
            <person name="Guo C."/>
            <person name="Argimon S."/>
            <person name="Zhang W."/>
            <person name="Yang X."/>
            <person name="Jeffery I.B."/>
            <person name="Cooney J.C."/>
            <person name="Kagawa T.F."/>
            <person name="Liu W."/>
            <person name="Song Y."/>
            <person name="Salvetti E."/>
            <person name="Wrobel A."/>
            <person name="Rasinkangas P."/>
            <person name="Parkhill J."/>
            <person name="Rea M.C."/>
            <person name="O'Sullivan O."/>
            <person name="Ritari J."/>
            <person name="Douillard F.P."/>
            <person name="Paul Ross R."/>
            <person name="Yang R."/>
            <person name="Briner A.E."/>
            <person name="Felis G.E."/>
            <person name="de Vos W.M."/>
            <person name="Barrangou R."/>
            <person name="Klaenhammer T.R."/>
            <person name="Caufield P.W."/>
            <person name="Cui Y."/>
            <person name="Zhang H."/>
            <person name="O'Toole P.W."/>
        </authorList>
    </citation>
    <scope>NUCLEOTIDE SEQUENCE [LARGE SCALE GENOMIC DNA]</scope>
    <source>
        <strain evidence="2 3">DSM 22696</strain>
    </source>
</reference>
<evidence type="ECO:0000313" key="4">
    <source>
        <dbReference type="Proteomes" id="UP000321429"/>
    </source>
</evidence>
<dbReference type="Gene3D" id="3.10.450.50">
    <property type="match status" value="1"/>
</dbReference>
<dbReference type="EMBL" id="BJUD01000058">
    <property type="protein sequence ID" value="GEK29470.1"/>
    <property type="molecule type" value="Genomic_DNA"/>
</dbReference>
<dbReference type="InterPro" id="IPR032710">
    <property type="entry name" value="NTF2-like_dom_sf"/>
</dbReference>
<evidence type="ECO:0000313" key="2">
    <source>
        <dbReference type="EMBL" id="KRN96687.1"/>
    </source>
</evidence>
<comment type="caution">
    <text evidence="2">The sequence shown here is derived from an EMBL/GenBank/DDBJ whole genome shotgun (WGS) entry which is preliminary data.</text>
</comment>